<dbReference type="InterPro" id="IPR056884">
    <property type="entry name" value="NPHP3-like_N"/>
</dbReference>
<dbReference type="Gene3D" id="3.40.50.300">
    <property type="entry name" value="P-loop containing nucleotide triphosphate hydrolases"/>
    <property type="match status" value="1"/>
</dbReference>
<organism evidence="4 5">
    <name type="scientific">Gymnopilus dilepis</name>
    <dbReference type="NCBI Taxonomy" id="231916"/>
    <lineage>
        <taxon>Eukaryota</taxon>
        <taxon>Fungi</taxon>
        <taxon>Dikarya</taxon>
        <taxon>Basidiomycota</taxon>
        <taxon>Agaricomycotina</taxon>
        <taxon>Agaricomycetes</taxon>
        <taxon>Agaricomycetidae</taxon>
        <taxon>Agaricales</taxon>
        <taxon>Agaricineae</taxon>
        <taxon>Hymenogastraceae</taxon>
        <taxon>Gymnopilus</taxon>
    </lineage>
</organism>
<sequence>MAFLDSSDSRASTFGSPPQTSSAAGRRPIYHGDNYDGPMNSSIIGGRENFNQINVHNHGLGLVFDRFCTFVAANAMHNSIEISEQPKCHPGTRIAILDYLNAIAEELSYTYPMIWLHGPAGAGKSAIERTIAQLLFERGLLIASFFFFRSSLGRNNADRFAATIAYQVALAIPATRPYVLKAFEGDPLIFSKSLRHQINALVVSPINIVCNDRAFDPQEYPRIFVIDGLDECSGADRQAEVLLALRDMVRELRMPVAIFIASRPEHNIRFLFDGQLCPDSSTISLNDSFEADADINAYLLANFDTIRKTHPMRSFLPPAPWPSTKFIRQLVKKASGQFIYASTVIRFIQFPEGNPEKRLKSILAGGAEQEKQSFQQLDNLYTTILRTVDEDVLPITLRVLGCLLLNFPKLEFSVAREVELFLGLEFGDVQRLFFRLVSLVSIKEDGSIQFFHASLSDYLFDSSRSGPFWVDMRVIYAYILERGIRLLSTDPALHWLHTGLAVADLLVRNGKSLFSEAILTRGLKDACEAWNIGQQVYEYDPWLKDLSISAQFYFLRDICPAILDAYVLSPLPEMQALFSPKHTQFKEIVDNELSRYLGVNIGHDLYLFSTIILDEYPPLDGAVRYSLMPHVINEDTESFYLLDLNPFPDSYEYIPGVIPFIYQSLAGPKIDHLVSAGRFAELALAFVRRWQSNQHDLRYNVKDACSILAFLLPRASFHDDLARAIMNINLIFGAGVPEEFDVIRRSYTQSSATKQLHDSTWSNNPRAPPKKFRKDRILKTFRAPDLEIMQTIYALQSLDSWSNK</sequence>
<feature type="region of interest" description="Disordered" evidence="2">
    <location>
        <begin position="1"/>
        <end position="31"/>
    </location>
</feature>
<dbReference type="OrthoDB" id="5967843at2759"/>
<accession>A0A409VNV4</accession>
<dbReference type="Proteomes" id="UP000284706">
    <property type="component" value="Unassembled WGS sequence"/>
</dbReference>
<comment type="caution">
    <text evidence="4">The sequence shown here is derived from an EMBL/GenBank/DDBJ whole genome shotgun (WGS) entry which is preliminary data.</text>
</comment>
<dbReference type="EMBL" id="NHYE01005605">
    <property type="protein sequence ID" value="PPQ67940.1"/>
    <property type="molecule type" value="Genomic_DNA"/>
</dbReference>
<evidence type="ECO:0000256" key="2">
    <source>
        <dbReference type="SAM" id="MobiDB-lite"/>
    </source>
</evidence>
<keyword evidence="5" id="KW-1185">Reference proteome</keyword>
<evidence type="ECO:0000313" key="5">
    <source>
        <dbReference type="Proteomes" id="UP000284706"/>
    </source>
</evidence>
<dbReference type="InParanoid" id="A0A409VNV4"/>
<evidence type="ECO:0000256" key="1">
    <source>
        <dbReference type="ARBA" id="ARBA00022737"/>
    </source>
</evidence>
<feature type="compositionally biased region" description="Polar residues" evidence="2">
    <location>
        <begin position="9"/>
        <end position="23"/>
    </location>
</feature>
<keyword evidence="1" id="KW-0677">Repeat</keyword>
<feature type="domain" description="Nephrocystin 3-like N-terminal" evidence="3">
    <location>
        <begin position="112"/>
        <end position="263"/>
    </location>
</feature>
<name>A0A409VNV4_9AGAR</name>
<proteinExistence type="predicted"/>
<dbReference type="PANTHER" id="PTHR10039:SF14">
    <property type="entry name" value="NACHT DOMAIN-CONTAINING PROTEIN"/>
    <property type="match status" value="1"/>
</dbReference>
<reference evidence="4 5" key="1">
    <citation type="journal article" date="2018" name="Evol. Lett.">
        <title>Horizontal gene cluster transfer increased hallucinogenic mushroom diversity.</title>
        <authorList>
            <person name="Reynolds H.T."/>
            <person name="Vijayakumar V."/>
            <person name="Gluck-Thaler E."/>
            <person name="Korotkin H.B."/>
            <person name="Matheny P.B."/>
            <person name="Slot J.C."/>
        </authorList>
    </citation>
    <scope>NUCLEOTIDE SEQUENCE [LARGE SCALE GENOMIC DNA]</scope>
    <source>
        <strain evidence="4 5">SRW20</strain>
    </source>
</reference>
<dbReference type="AlphaFoldDB" id="A0A409VNV4"/>
<gene>
    <name evidence="4" type="ORF">CVT26_005820</name>
</gene>
<dbReference type="PANTHER" id="PTHR10039">
    <property type="entry name" value="AMELOGENIN"/>
    <property type="match status" value="1"/>
</dbReference>
<protein>
    <recommendedName>
        <fullName evidence="3">Nephrocystin 3-like N-terminal domain-containing protein</fullName>
    </recommendedName>
</protein>
<dbReference type="SUPFAM" id="SSF52540">
    <property type="entry name" value="P-loop containing nucleoside triphosphate hydrolases"/>
    <property type="match status" value="1"/>
</dbReference>
<dbReference type="InterPro" id="IPR027417">
    <property type="entry name" value="P-loop_NTPase"/>
</dbReference>
<evidence type="ECO:0000313" key="4">
    <source>
        <dbReference type="EMBL" id="PPQ67940.1"/>
    </source>
</evidence>
<evidence type="ECO:0000259" key="3">
    <source>
        <dbReference type="Pfam" id="PF24883"/>
    </source>
</evidence>
<dbReference type="Pfam" id="PF24883">
    <property type="entry name" value="NPHP3_N"/>
    <property type="match status" value="1"/>
</dbReference>